<keyword evidence="3" id="KW-1185">Reference proteome</keyword>
<reference evidence="2" key="1">
    <citation type="submission" date="2021-11" db="EMBL/GenBank/DDBJ databases">
        <title>Vibrio ZSDE26 sp. nov. and Vibrio ZSDZ34 sp. nov., isolated from coastal seawater in Qingdao.</title>
        <authorList>
            <person name="Zhang P."/>
        </authorList>
    </citation>
    <scope>NUCLEOTIDE SEQUENCE</scope>
    <source>
        <strain evidence="2">ZSDE26</strain>
    </source>
</reference>
<evidence type="ECO:0000313" key="3">
    <source>
        <dbReference type="Proteomes" id="UP001139559"/>
    </source>
</evidence>
<dbReference type="Proteomes" id="UP001139559">
    <property type="component" value="Unassembled WGS sequence"/>
</dbReference>
<dbReference type="EMBL" id="JAJHVV010000018">
    <property type="protein sequence ID" value="MCK6265695.1"/>
    <property type="molecule type" value="Genomic_DNA"/>
</dbReference>
<dbReference type="InterPro" id="IPR012340">
    <property type="entry name" value="NA-bd_OB-fold"/>
</dbReference>
<dbReference type="AlphaFoldDB" id="A0A9X1XNH2"/>
<feature type="transmembrane region" description="Helical" evidence="1">
    <location>
        <begin position="158"/>
        <end position="179"/>
    </location>
</feature>
<protein>
    <submittedName>
        <fullName evidence="2">Cold shock domain-containing protein</fullName>
    </submittedName>
</protein>
<feature type="transmembrane region" description="Helical" evidence="1">
    <location>
        <begin position="98"/>
        <end position="120"/>
    </location>
</feature>
<name>A0A9X1XNH2_9VIBR</name>
<sequence>MIIKGKISERYEDQHYGYITPDQSSLRIKFKFEDIKNDADILQINDKVVFKLSKDKAGQSHAVKIERQRHLHPMLIIAVWFLGSLTGCVWYFDYPIDVLNYYYFINSIVTLIVWLDSRAIKKNKPTTGEASYLFFAVLGGWIASLIFHYVWHLKQKSFFYQTLLFIVVFGHVTLFSWTLSHAGGFWLEQQLIALKPLLSDLNKML</sequence>
<proteinExistence type="predicted"/>
<dbReference type="RefSeq" id="WP_248010760.1">
    <property type="nucleotide sequence ID" value="NZ_JAJHVV010000018.1"/>
</dbReference>
<keyword evidence="1" id="KW-1133">Transmembrane helix</keyword>
<accession>A0A9X1XNH2</accession>
<comment type="caution">
    <text evidence="2">The sequence shown here is derived from an EMBL/GenBank/DDBJ whole genome shotgun (WGS) entry which is preliminary data.</text>
</comment>
<evidence type="ECO:0000313" key="2">
    <source>
        <dbReference type="EMBL" id="MCK6265695.1"/>
    </source>
</evidence>
<gene>
    <name evidence="2" type="ORF">KP803_20770</name>
</gene>
<dbReference type="SUPFAM" id="SSF50249">
    <property type="entry name" value="Nucleic acid-binding proteins"/>
    <property type="match status" value="1"/>
</dbReference>
<organism evidence="2 3">
    <name type="scientific">Vibrio amylolyticus</name>
    <dbReference type="NCBI Taxonomy" id="2847292"/>
    <lineage>
        <taxon>Bacteria</taxon>
        <taxon>Pseudomonadati</taxon>
        <taxon>Pseudomonadota</taxon>
        <taxon>Gammaproteobacteria</taxon>
        <taxon>Vibrionales</taxon>
        <taxon>Vibrionaceae</taxon>
        <taxon>Vibrio</taxon>
    </lineage>
</organism>
<dbReference type="Gene3D" id="2.40.50.140">
    <property type="entry name" value="Nucleic acid-binding proteins"/>
    <property type="match status" value="1"/>
</dbReference>
<keyword evidence="1" id="KW-0472">Membrane</keyword>
<feature type="transmembrane region" description="Helical" evidence="1">
    <location>
        <begin position="74"/>
        <end position="92"/>
    </location>
</feature>
<evidence type="ECO:0000256" key="1">
    <source>
        <dbReference type="SAM" id="Phobius"/>
    </source>
</evidence>
<keyword evidence="1" id="KW-0812">Transmembrane</keyword>
<feature type="transmembrane region" description="Helical" evidence="1">
    <location>
        <begin position="132"/>
        <end position="152"/>
    </location>
</feature>